<name>A0A7C8K482_ORBOL</name>
<sequence length="90" mass="10638">MSMMQSKFWMVVVDKGGYDEYDRRRLQGRRESSNAERCQDKYEGECEGEDENEDEDDESRDAEKRAEKLCTGRMRCDVMCDVEPSRFESS</sequence>
<evidence type="ECO:0000313" key="3">
    <source>
        <dbReference type="Proteomes" id="UP000297595"/>
    </source>
</evidence>
<accession>A0A7C8K482</accession>
<feature type="region of interest" description="Disordered" evidence="1">
    <location>
        <begin position="26"/>
        <end position="63"/>
    </location>
</feature>
<dbReference type="Proteomes" id="UP000297595">
    <property type="component" value="Unassembled WGS sequence"/>
</dbReference>
<gene>
    <name evidence="2" type="ORF">EYR41_003985</name>
</gene>
<organism evidence="2 3">
    <name type="scientific">Orbilia oligospora</name>
    <name type="common">Nematode-trapping fungus</name>
    <name type="synonym">Arthrobotrys oligospora</name>
    <dbReference type="NCBI Taxonomy" id="2813651"/>
    <lineage>
        <taxon>Eukaryota</taxon>
        <taxon>Fungi</taxon>
        <taxon>Dikarya</taxon>
        <taxon>Ascomycota</taxon>
        <taxon>Pezizomycotina</taxon>
        <taxon>Orbiliomycetes</taxon>
        <taxon>Orbiliales</taxon>
        <taxon>Orbiliaceae</taxon>
        <taxon>Orbilia</taxon>
    </lineage>
</organism>
<reference evidence="2 3" key="1">
    <citation type="submission" date="2019-03" db="EMBL/GenBank/DDBJ databases">
        <title>Nematode-trapping fungi genome.</title>
        <authorList>
            <person name="Vidal-Diez De Ulzurrun G."/>
        </authorList>
    </citation>
    <scope>NUCLEOTIDE SEQUENCE [LARGE SCALE GENOMIC DNA]</scope>
    <source>
        <strain evidence="2 3">TWF154</strain>
    </source>
</reference>
<proteinExistence type="predicted"/>
<feature type="compositionally biased region" description="Acidic residues" evidence="1">
    <location>
        <begin position="45"/>
        <end position="60"/>
    </location>
</feature>
<comment type="caution">
    <text evidence="2">The sequence shown here is derived from an EMBL/GenBank/DDBJ whole genome shotgun (WGS) entry which is preliminary data.</text>
</comment>
<evidence type="ECO:0000256" key="1">
    <source>
        <dbReference type="SAM" id="MobiDB-lite"/>
    </source>
</evidence>
<dbReference type="AlphaFoldDB" id="A0A7C8K482"/>
<protein>
    <submittedName>
        <fullName evidence="2">Uncharacterized protein</fullName>
    </submittedName>
</protein>
<dbReference type="EMBL" id="SOZJ01000002">
    <property type="protein sequence ID" value="TGJ72071.1"/>
    <property type="molecule type" value="Genomic_DNA"/>
</dbReference>
<evidence type="ECO:0000313" key="2">
    <source>
        <dbReference type="EMBL" id="TGJ72071.1"/>
    </source>
</evidence>
<feature type="compositionally biased region" description="Basic and acidic residues" evidence="1">
    <location>
        <begin position="26"/>
        <end position="44"/>
    </location>
</feature>